<proteinExistence type="predicted"/>
<gene>
    <name evidence="1" type="ORF">LCPAC201_01490</name>
</gene>
<name>A0A481Z4N4_9VIRU</name>
<organism evidence="1">
    <name type="scientific">Pithovirus LCPAC201</name>
    <dbReference type="NCBI Taxonomy" id="2506591"/>
    <lineage>
        <taxon>Viruses</taxon>
        <taxon>Pithoviruses</taxon>
    </lineage>
</organism>
<keyword evidence="1" id="KW-0396">Initiation factor</keyword>
<reference evidence="1" key="1">
    <citation type="journal article" date="2019" name="MBio">
        <title>Virus Genomes from Deep Sea Sediments Expand the Ocean Megavirome and Support Independent Origins of Viral Gigantism.</title>
        <authorList>
            <person name="Backstrom D."/>
            <person name="Yutin N."/>
            <person name="Jorgensen S.L."/>
            <person name="Dharamshi J."/>
            <person name="Homa F."/>
            <person name="Zaremba-Niedwiedzka K."/>
            <person name="Spang A."/>
            <person name="Wolf Y.I."/>
            <person name="Koonin E.V."/>
            <person name="Ettema T.J."/>
        </authorList>
    </citation>
    <scope>NUCLEOTIDE SEQUENCE</scope>
</reference>
<accession>A0A481Z4N4</accession>
<keyword evidence="1" id="KW-0648">Protein biosynthesis</keyword>
<dbReference type="EMBL" id="MK500500">
    <property type="protein sequence ID" value="QBK90848.1"/>
    <property type="molecule type" value="Genomic_DNA"/>
</dbReference>
<protein>
    <submittedName>
        <fullName evidence="1">Transcription initiation factor IIB</fullName>
    </submittedName>
</protein>
<sequence length="220" mass="24931">MASIVDNGDGSVEVVYDTLRNSQQRTPKSGTKSILPDMEILPLDIEIKQEAERIYIEMNRPTRKDKTRLELVFACLHFAYAKRNQINSSKELATIIGIDSGNISKIIGKFSLSKVGYHFEQRFYRIVEYINFLAGKINLPFQTISMSAGIGSGLVEKHPDLEELQPDLVASAIIIYTISTITNSTEVIQTRKNNLMRLIICNQKKLDQMIKTIAEYDNQN</sequence>
<evidence type="ECO:0000313" key="1">
    <source>
        <dbReference type="EMBL" id="QBK90848.1"/>
    </source>
</evidence>